<dbReference type="GeneID" id="105119768"/>
<dbReference type="InterPro" id="IPR035203">
    <property type="entry name" value="Cdc24_OB3"/>
</dbReference>
<dbReference type="InterPro" id="IPR012340">
    <property type="entry name" value="NA-bd_OB-fold"/>
</dbReference>
<accession>A0AAJ6XER7</accession>
<proteinExistence type="predicted"/>
<dbReference type="Gene3D" id="2.40.50.140">
    <property type="entry name" value="Nucleic acid-binding proteins"/>
    <property type="match status" value="1"/>
</dbReference>
<reference evidence="3" key="1">
    <citation type="submission" date="2025-08" db="UniProtKB">
        <authorList>
            <consortium name="RefSeq"/>
        </authorList>
    </citation>
    <scope>IDENTIFICATION</scope>
</reference>
<evidence type="ECO:0000259" key="1">
    <source>
        <dbReference type="Pfam" id="PF17244"/>
    </source>
</evidence>
<dbReference type="SUPFAM" id="SSF50249">
    <property type="entry name" value="Nucleic acid-binding proteins"/>
    <property type="match status" value="1"/>
</dbReference>
<dbReference type="Pfam" id="PF17244">
    <property type="entry name" value="CDC24_OB3"/>
    <property type="match status" value="1"/>
</dbReference>
<name>A0AAJ6XER7_POPEU</name>
<dbReference type="Proteomes" id="UP000694918">
    <property type="component" value="Unplaced"/>
</dbReference>
<dbReference type="AlphaFoldDB" id="A0AAJ6XER7"/>
<organism evidence="2 3">
    <name type="scientific">Populus euphratica</name>
    <name type="common">Euphrates poplar</name>
    <dbReference type="NCBI Taxonomy" id="75702"/>
    <lineage>
        <taxon>Eukaryota</taxon>
        <taxon>Viridiplantae</taxon>
        <taxon>Streptophyta</taxon>
        <taxon>Embryophyta</taxon>
        <taxon>Tracheophyta</taxon>
        <taxon>Spermatophyta</taxon>
        <taxon>Magnoliopsida</taxon>
        <taxon>eudicotyledons</taxon>
        <taxon>Gunneridae</taxon>
        <taxon>Pentapetalae</taxon>
        <taxon>rosids</taxon>
        <taxon>fabids</taxon>
        <taxon>Malpighiales</taxon>
        <taxon>Salicaceae</taxon>
        <taxon>Saliceae</taxon>
        <taxon>Populus</taxon>
    </lineage>
</organism>
<dbReference type="RefSeq" id="XP_011016251.1">
    <property type="nucleotide sequence ID" value="XM_011017949.1"/>
</dbReference>
<protein>
    <submittedName>
        <fullName evidence="3">Uncharacterized protein LOC105119768</fullName>
    </submittedName>
</protein>
<dbReference type="KEGG" id="peu:105119768"/>
<sequence length="112" mass="12547">MPSGDVECSFCHCNCDAEVVRTFHLKITLADETGKIFAWCIGQTATEVLQISPDEFYDLPEDEQFMYPSSLENESFIVALVNCQGQGYGLSQSITQEADAIPWEITRALRCE</sequence>
<evidence type="ECO:0000313" key="2">
    <source>
        <dbReference type="Proteomes" id="UP000694918"/>
    </source>
</evidence>
<keyword evidence="2" id="KW-1185">Reference proteome</keyword>
<evidence type="ECO:0000313" key="3">
    <source>
        <dbReference type="RefSeq" id="XP_011016251.1"/>
    </source>
</evidence>
<feature type="domain" description="Cell division control protein 24 OB" evidence="1">
    <location>
        <begin position="4"/>
        <end position="71"/>
    </location>
</feature>
<gene>
    <name evidence="3" type="primary">LOC105119768</name>
</gene>
<dbReference type="PANTHER" id="PTHR36033">
    <property type="entry name" value="NUCLEIC ACID-BINDING PROTEINS SUPERFAMILY"/>
    <property type="match status" value="1"/>
</dbReference>
<dbReference type="PANTHER" id="PTHR36033:SF1">
    <property type="entry name" value="NUCLEIC ACID-BINDING PROTEINS SUPERFAMILY"/>
    <property type="match status" value="1"/>
</dbReference>